<reference evidence="3 4" key="1">
    <citation type="journal article" date="2021" name="Commun. Biol.">
        <title>The genome of Shorea leprosula (Dipterocarpaceae) highlights the ecological relevance of drought in aseasonal tropical rainforests.</title>
        <authorList>
            <person name="Ng K.K.S."/>
            <person name="Kobayashi M.J."/>
            <person name="Fawcett J.A."/>
            <person name="Hatakeyama M."/>
            <person name="Paape T."/>
            <person name="Ng C.H."/>
            <person name="Ang C.C."/>
            <person name="Tnah L.H."/>
            <person name="Lee C.T."/>
            <person name="Nishiyama T."/>
            <person name="Sese J."/>
            <person name="O'Brien M.J."/>
            <person name="Copetti D."/>
            <person name="Mohd Noor M.I."/>
            <person name="Ong R.C."/>
            <person name="Putra M."/>
            <person name="Sireger I.Z."/>
            <person name="Indrioko S."/>
            <person name="Kosugi Y."/>
            <person name="Izuno A."/>
            <person name="Isagi Y."/>
            <person name="Lee S.L."/>
            <person name="Shimizu K.K."/>
        </authorList>
    </citation>
    <scope>NUCLEOTIDE SEQUENCE [LARGE SCALE GENOMIC DNA]</scope>
    <source>
        <strain evidence="3">214</strain>
    </source>
</reference>
<feature type="region of interest" description="Disordered" evidence="1">
    <location>
        <begin position="645"/>
        <end position="667"/>
    </location>
</feature>
<evidence type="ECO:0000259" key="2">
    <source>
        <dbReference type="SMART" id="SM00666"/>
    </source>
</evidence>
<dbReference type="SUPFAM" id="SSF54277">
    <property type="entry name" value="CAD &amp; PB1 domains"/>
    <property type="match status" value="1"/>
</dbReference>
<evidence type="ECO:0000313" key="4">
    <source>
        <dbReference type="Proteomes" id="UP001054252"/>
    </source>
</evidence>
<dbReference type="CDD" id="cd06410">
    <property type="entry name" value="PB1_UP2"/>
    <property type="match status" value="1"/>
</dbReference>
<protein>
    <recommendedName>
        <fullName evidence="2">PB1 domain-containing protein</fullName>
    </recommendedName>
</protein>
<dbReference type="EMBL" id="BPVZ01000011">
    <property type="protein sequence ID" value="GKU97631.1"/>
    <property type="molecule type" value="Genomic_DNA"/>
</dbReference>
<name>A0AAV5IDJ5_9ROSI</name>
<evidence type="ECO:0000313" key="3">
    <source>
        <dbReference type="EMBL" id="GKU97631.1"/>
    </source>
</evidence>
<comment type="caution">
    <text evidence="3">The sequence shown here is derived from an EMBL/GenBank/DDBJ whole genome shotgun (WGS) entry which is preliminary data.</text>
</comment>
<proteinExistence type="predicted"/>
<dbReference type="Proteomes" id="UP001054252">
    <property type="component" value="Unassembled WGS sequence"/>
</dbReference>
<dbReference type="PANTHER" id="PTHR31066">
    <property type="entry name" value="OS05G0427100 PROTEIN-RELATED"/>
    <property type="match status" value="1"/>
</dbReference>
<gene>
    <name evidence="3" type="ORF">SLEP1_g10753</name>
</gene>
<organism evidence="3 4">
    <name type="scientific">Rubroshorea leprosula</name>
    <dbReference type="NCBI Taxonomy" id="152421"/>
    <lineage>
        <taxon>Eukaryota</taxon>
        <taxon>Viridiplantae</taxon>
        <taxon>Streptophyta</taxon>
        <taxon>Embryophyta</taxon>
        <taxon>Tracheophyta</taxon>
        <taxon>Spermatophyta</taxon>
        <taxon>Magnoliopsida</taxon>
        <taxon>eudicotyledons</taxon>
        <taxon>Gunneridae</taxon>
        <taxon>Pentapetalae</taxon>
        <taxon>rosids</taxon>
        <taxon>malvids</taxon>
        <taxon>Malvales</taxon>
        <taxon>Dipterocarpaceae</taxon>
        <taxon>Rubroshorea</taxon>
    </lineage>
</organism>
<keyword evidence="4" id="KW-1185">Reference proteome</keyword>
<dbReference type="Pfam" id="PF00564">
    <property type="entry name" value="PB1"/>
    <property type="match status" value="1"/>
</dbReference>
<evidence type="ECO:0000256" key="1">
    <source>
        <dbReference type="SAM" id="MobiDB-lite"/>
    </source>
</evidence>
<feature type="domain" description="PB1" evidence="2">
    <location>
        <begin position="12"/>
        <end position="103"/>
    </location>
</feature>
<dbReference type="PANTHER" id="PTHR31066:SF57">
    <property type="entry name" value="PROTEIN PAL OF QUIRKY"/>
    <property type="match status" value="1"/>
</dbReference>
<dbReference type="InterPro" id="IPR000270">
    <property type="entry name" value="PB1_dom"/>
</dbReference>
<sequence length="667" mass="71534">MCSYAGHVIVGPHSKSLGYVGGETRIVSLPSPTALSVSRLTAHLASTLQINTPFRVRYQLPHHDLDALISIANDDDLQIMLEECERLSALPDLPRIRLFLFPVKPCPLVVQKGENGVASEGGGGGQGEGISLSGKESIAFGMSTSLGSTSSTVSFSNLNPVNGPSEENGQQFQDCKPKLSLRESIAIASDSISNSTSYMSCAQTGTSHQDSVVPIAAMESKVSANPYESDSKIPDLPSGIHLHLSVQVSGCAANPQLNMPQQQNVQIVHPGSYYGPQNPTSVLPMTSYIPVYHPVIQQQESHYQSNQPCPLYYLPVPQTQQYNYPVQCGLVHSSSAQPQMHSNPSGIPPQLVLKEVGVAPPPVPELSSQAHRNVPTANQVAHVKFGSTSSSVSFSNLPPIKGTGEENGLRFQDCKPKLSLPESIARENYNLVIVAFERVMSDSISNSASYMSCAQTGTRHQDSVVPIAAMESKVSANPYESDSKIADLTSGTHLLPSVQVSGYAASPQLNLPQQQNVQTVHAGSHYGPQNASGVLPMTSYIPVYHPVIQPQLSHYQSNGPCPLYYLPVPQTQQCNYPMQWGLVHSSFASAQPQMHSNASGIPPQLDLKEVGVAAPPVPELSSQANRNVPTANQVVHTTYCKTEQDPIPSQIHHQPQSFALASGETTN</sequence>
<dbReference type="InterPro" id="IPR053198">
    <property type="entry name" value="Gynoecium_Dev_Regulator"/>
</dbReference>
<feature type="compositionally biased region" description="Polar residues" evidence="1">
    <location>
        <begin position="651"/>
        <end position="667"/>
    </location>
</feature>
<dbReference type="AlphaFoldDB" id="A0AAV5IDJ5"/>
<dbReference type="SMART" id="SM00666">
    <property type="entry name" value="PB1"/>
    <property type="match status" value="1"/>
</dbReference>
<accession>A0AAV5IDJ5</accession>